<dbReference type="EMBL" id="KB321054">
    <property type="protein sequence ID" value="ELW48422.1"/>
    <property type="molecule type" value="Genomic_DNA"/>
</dbReference>
<reference evidence="2" key="2">
    <citation type="journal article" date="2013" name="Nat. Commun.">
        <title>Genome of the Chinese tree shrew.</title>
        <authorList>
            <person name="Fan Y."/>
            <person name="Huang Z.Y."/>
            <person name="Cao C.C."/>
            <person name="Chen C.S."/>
            <person name="Chen Y.X."/>
            <person name="Fan D.D."/>
            <person name="He J."/>
            <person name="Hou H.L."/>
            <person name="Hu L."/>
            <person name="Hu X.T."/>
            <person name="Jiang X.T."/>
            <person name="Lai R."/>
            <person name="Lang Y.S."/>
            <person name="Liang B."/>
            <person name="Liao S.G."/>
            <person name="Mu D."/>
            <person name="Ma Y.Y."/>
            <person name="Niu Y.Y."/>
            <person name="Sun X.Q."/>
            <person name="Xia J.Q."/>
            <person name="Xiao J."/>
            <person name="Xiong Z.Q."/>
            <person name="Xu L."/>
            <person name="Yang L."/>
            <person name="Zhang Y."/>
            <person name="Zhao W."/>
            <person name="Zhao X.D."/>
            <person name="Zheng Y.T."/>
            <person name="Zhou J.M."/>
            <person name="Zhu Y.B."/>
            <person name="Zhang G.J."/>
            <person name="Wang J."/>
            <person name="Yao Y.G."/>
        </authorList>
    </citation>
    <scope>NUCLEOTIDE SEQUENCE [LARGE SCALE GENOMIC DNA]</scope>
</reference>
<protein>
    <submittedName>
        <fullName evidence="1">Uncharacterized protein</fullName>
    </submittedName>
</protein>
<dbReference type="AlphaFoldDB" id="L9JH93"/>
<organism evidence="1 2">
    <name type="scientific">Tupaia chinensis</name>
    <name type="common">Chinese tree shrew</name>
    <name type="synonym">Tupaia belangeri chinensis</name>
    <dbReference type="NCBI Taxonomy" id="246437"/>
    <lineage>
        <taxon>Eukaryota</taxon>
        <taxon>Metazoa</taxon>
        <taxon>Chordata</taxon>
        <taxon>Craniata</taxon>
        <taxon>Vertebrata</taxon>
        <taxon>Euteleostomi</taxon>
        <taxon>Mammalia</taxon>
        <taxon>Eutheria</taxon>
        <taxon>Euarchontoglires</taxon>
        <taxon>Scandentia</taxon>
        <taxon>Tupaiidae</taxon>
        <taxon>Tupaia</taxon>
    </lineage>
</organism>
<accession>L9JH93</accession>
<dbReference type="InParanoid" id="L9JH93"/>
<evidence type="ECO:0000313" key="1">
    <source>
        <dbReference type="EMBL" id="ELW48422.1"/>
    </source>
</evidence>
<proteinExistence type="predicted"/>
<sequence>MVMGPDDQLIQSLHSASSFVLIAICPAFSQPGLGSNPTAECAALLSKIDLRKCGILSVCTSETINNVLRFCTGVVTVTMTINDTVITSLACYRQLSLGPESCGLQRQPCAQPHTNSESSPAYPQLTGMVQRTALSLSLTQSFRSDPTHLKISLPLEELDSSG</sequence>
<evidence type="ECO:0000313" key="2">
    <source>
        <dbReference type="Proteomes" id="UP000011518"/>
    </source>
</evidence>
<keyword evidence="2" id="KW-1185">Reference proteome</keyword>
<dbReference type="Proteomes" id="UP000011518">
    <property type="component" value="Unassembled WGS sequence"/>
</dbReference>
<reference evidence="2" key="1">
    <citation type="submission" date="2012-07" db="EMBL/GenBank/DDBJ databases">
        <title>Genome of the Chinese tree shrew, a rising model animal genetically related to primates.</title>
        <authorList>
            <person name="Zhang G."/>
            <person name="Fan Y."/>
            <person name="Yao Y."/>
            <person name="Huang Z."/>
        </authorList>
    </citation>
    <scope>NUCLEOTIDE SEQUENCE [LARGE SCALE GENOMIC DNA]</scope>
</reference>
<name>L9JH93_TUPCH</name>
<gene>
    <name evidence="1" type="ORF">TREES_T100021843</name>
</gene>